<reference evidence="21 22" key="1">
    <citation type="submission" date="2019-07" db="EMBL/GenBank/DDBJ databases">
        <title>The pathways for chlorine oxyanion respiration interact through the shared metabolite chlorate.</title>
        <authorList>
            <person name="Barnum T.P."/>
            <person name="Cheng Y."/>
            <person name="Hill K.A."/>
            <person name="Lucas L.N."/>
            <person name="Carlson H.K."/>
            <person name="Coates J.D."/>
        </authorList>
    </citation>
    <scope>NUCLEOTIDE SEQUENCE [LARGE SCALE GENOMIC DNA]</scope>
    <source>
        <strain evidence="21">UCB</strain>
    </source>
</reference>
<keyword evidence="12 20" id="KW-0378">Hydrolase</keyword>
<evidence type="ECO:0000256" key="19">
    <source>
        <dbReference type="PIRSR" id="PIRSR603187-2"/>
    </source>
</evidence>
<comment type="function">
    <text evidence="20">Hydrolysis of phosphatidylcholine with phospholipase A2 (EC 3.1.1.4) and phospholipase A1 (EC 3.1.1.32) activities.</text>
</comment>
<evidence type="ECO:0000256" key="6">
    <source>
        <dbReference type="ARBA" id="ARBA00013278"/>
    </source>
</evidence>
<evidence type="ECO:0000313" key="21">
    <source>
        <dbReference type="EMBL" id="TVT31034.1"/>
    </source>
</evidence>
<dbReference type="SUPFAM" id="SSF56931">
    <property type="entry name" value="Outer membrane phospholipase A (OMPLA)"/>
    <property type="match status" value="1"/>
</dbReference>
<comment type="subcellular location">
    <subcellularLocation>
        <location evidence="20">Cell outer membrane</location>
        <topology evidence="20">Multi-pass membrane protein</topology>
    </subcellularLocation>
    <text evidence="20">One of the very few enzymes located there.</text>
</comment>
<keyword evidence="9" id="KW-0812">Transmembrane</keyword>
<feature type="binding site" description="in dimeric form" evidence="19">
    <location>
        <position position="114"/>
    </location>
    <ligand>
        <name>Ca(2+)</name>
        <dbReference type="ChEBI" id="CHEBI:29108"/>
        <label>1</label>
    </ligand>
</feature>
<gene>
    <name evidence="21" type="ORF">FHK81_15675</name>
</gene>
<evidence type="ECO:0000256" key="13">
    <source>
        <dbReference type="ARBA" id="ARBA00022837"/>
    </source>
</evidence>
<evidence type="ECO:0000256" key="9">
    <source>
        <dbReference type="ARBA" id="ARBA00022692"/>
    </source>
</evidence>
<dbReference type="EC" id="3.1.1.4" evidence="6 20"/>
<evidence type="ECO:0000256" key="17">
    <source>
        <dbReference type="ARBA" id="ARBA00023237"/>
    </source>
</evidence>
<keyword evidence="13 19" id="KW-0106">Calcium</keyword>
<dbReference type="GO" id="GO:0009279">
    <property type="term" value="C:cell outer membrane"/>
    <property type="evidence" value="ECO:0007669"/>
    <property type="project" value="UniProtKB-SubCell"/>
</dbReference>
<evidence type="ECO:0000256" key="4">
    <source>
        <dbReference type="ARBA" id="ARBA00011702"/>
    </source>
</evidence>
<dbReference type="GO" id="GO:0004623">
    <property type="term" value="F:phospholipase A2 activity"/>
    <property type="evidence" value="ECO:0007669"/>
    <property type="project" value="UniProtKB-EC"/>
</dbReference>
<evidence type="ECO:0000256" key="16">
    <source>
        <dbReference type="ARBA" id="ARBA00023136"/>
    </source>
</evidence>
<dbReference type="PANTHER" id="PTHR40457">
    <property type="entry name" value="PHOSPHOLIPASE A1"/>
    <property type="match status" value="1"/>
</dbReference>
<name>A0A558B3D8_9GAMM</name>
<dbReference type="GO" id="GO:0046872">
    <property type="term" value="F:metal ion binding"/>
    <property type="evidence" value="ECO:0007669"/>
    <property type="project" value="UniProtKB-KW"/>
</dbReference>
<dbReference type="InterPro" id="IPR036541">
    <property type="entry name" value="PLipase_A1_sf"/>
</dbReference>
<keyword evidence="17 20" id="KW-0998">Cell outer membrane</keyword>
<comment type="subunit">
    <text evidence="4 20">Homodimer; dimerization is reversible, and the dimeric form is the active one.</text>
</comment>
<dbReference type="Proteomes" id="UP000319142">
    <property type="component" value="Unassembled WGS sequence"/>
</dbReference>
<comment type="caution">
    <text evidence="21">The sequence shown here is derived from an EMBL/GenBank/DDBJ whole genome shotgun (WGS) entry which is preliminary data.</text>
</comment>
<dbReference type="PRINTS" id="PR01486">
    <property type="entry name" value="PHPHLIPASEA1"/>
</dbReference>
<dbReference type="Gene3D" id="2.40.230.10">
    <property type="entry name" value="Phospholipase A1"/>
    <property type="match status" value="1"/>
</dbReference>
<keyword evidence="11" id="KW-0732">Signal</keyword>
<comment type="similarity">
    <text evidence="3 20">Belongs to the phospholipase A1 family.</text>
</comment>
<accession>A0A558B3D8</accession>
<evidence type="ECO:0000256" key="5">
    <source>
        <dbReference type="ARBA" id="ARBA00013179"/>
    </source>
</evidence>
<evidence type="ECO:0000313" key="22">
    <source>
        <dbReference type="Proteomes" id="UP000319142"/>
    </source>
</evidence>
<evidence type="ECO:0000256" key="11">
    <source>
        <dbReference type="ARBA" id="ARBA00022729"/>
    </source>
</evidence>
<dbReference type="GO" id="GO:0008970">
    <property type="term" value="F:phospholipase A1 activity"/>
    <property type="evidence" value="ECO:0007669"/>
    <property type="project" value="UniProtKB-EC"/>
</dbReference>
<sequence>MGVHDGPEYAILNSRTLVVLAFLSPLNLEASDAAQSHSSGNAYLTESNEEPALTINEPMFFALGRDDDTTAEFQLSLKYRVFAEDGFVVRRASWLEDLHVAYTQTSLWNLSEESAPFEDSTYRPSLFWEFDSQSSPFGARLLRVGYEHASNGQDEDRSRSIDTLFLMPAWSRTLLGQQWTLAPKLVGYLAKGSENDDIADYRGYSDLMLRVGTEESLLISSLFRLGDNGRTTIQLDLSYPIRKRIFERTGGYLFLRTFKGYGETLETFNRKQDFQIRFGFAIVR</sequence>
<organism evidence="21 22">
    <name type="scientific">Marinobacter vinifirmus</name>
    <dbReference type="NCBI Taxonomy" id="355591"/>
    <lineage>
        <taxon>Bacteria</taxon>
        <taxon>Pseudomonadati</taxon>
        <taxon>Pseudomonadota</taxon>
        <taxon>Gammaproteobacteria</taxon>
        <taxon>Pseudomonadales</taxon>
        <taxon>Marinobacteraceae</taxon>
        <taxon>Marinobacter</taxon>
    </lineage>
</organism>
<evidence type="ECO:0000256" key="20">
    <source>
        <dbReference type="RuleBase" id="RU366027"/>
    </source>
</evidence>
<feature type="active site" description="Proton acceptor" evidence="18">
    <location>
        <position position="148"/>
    </location>
</feature>
<protein>
    <recommendedName>
        <fullName evidence="7 20">Phospholipase A1</fullName>
        <ecNumber evidence="5 20">3.1.1.32</ecNumber>
        <ecNumber evidence="6 20">3.1.1.4</ecNumber>
    </recommendedName>
    <alternativeName>
        <fullName evidence="20">Phosphatidylcholine 1-acylhydrolase</fullName>
    </alternativeName>
</protein>
<evidence type="ECO:0000256" key="8">
    <source>
        <dbReference type="ARBA" id="ARBA00022452"/>
    </source>
</evidence>
<dbReference type="Pfam" id="PF02253">
    <property type="entry name" value="PLA1"/>
    <property type="match status" value="1"/>
</dbReference>
<comment type="catalytic activity">
    <reaction evidence="1 20">
        <text>a 1,2-diacyl-sn-glycero-3-phosphocholine + H2O = a 2-acyl-sn-glycero-3-phosphocholine + a fatty acid + H(+)</text>
        <dbReference type="Rhea" id="RHEA:18689"/>
        <dbReference type="ChEBI" id="CHEBI:15377"/>
        <dbReference type="ChEBI" id="CHEBI:15378"/>
        <dbReference type="ChEBI" id="CHEBI:28868"/>
        <dbReference type="ChEBI" id="CHEBI:57643"/>
        <dbReference type="ChEBI" id="CHEBI:57875"/>
        <dbReference type="EC" id="3.1.1.32"/>
    </reaction>
</comment>
<comment type="cofactor">
    <cofactor evidence="20">
        <name>Ca(2+)</name>
        <dbReference type="ChEBI" id="CHEBI:29108"/>
    </cofactor>
    <text evidence="20">Binds 1 Ca(2+) ion per monomer. In the dimeric form the Ca(2+) is bound by different amino acids with binding of each Ca(2+) shared with ligands coming from each monomer. The Ca(2+) ion may have a role in catalysis.</text>
</comment>
<dbReference type="InterPro" id="IPR003187">
    <property type="entry name" value="PLipase_A1"/>
</dbReference>
<evidence type="ECO:0000256" key="12">
    <source>
        <dbReference type="ARBA" id="ARBA00022801"/>
    </source>
</evidence>
<keyword evidence="15 20" id="KW-0443">Lipid metabolism</keyword>
<dbReference type="AlphaFoldDB" id="A0A558B3D8"/>
<evidence type="ECO:0000256" key="10">
    <source>
        <dbReference type="ARBA" id="ARBA00022723"/>
    </source>
</evidence>
<dbReference type="RefSeq" id="WP_273134832.1">
    <property type="nucleotide sequence ID" value="NZ_VMRX01000048.1"/>
</dbReference>
<evidence type="ECO:0000256" key="14">
    <source>
        <dbReference type="ARBA" id="ARBA00022963"/>
    </source>
</evidence>
<evidence type="ECO:0000256" key="7">
    <source>
        <dbReference type="ARBA" id="ARBA00021726"/>
    </source>
</evidence>
<dbReference type="GO" id="GO:0016042">
    <property type="term" value="P:lipid catabolic process"/>
    <property type="evidence" value="ECO:0007669"/>
    <property type="project" value="UniProtKB-KW"/>
</dbReference>
<keyword evidence="10 19" id="KW-0479">Metal-binding</keyword>
<keyword evidence="14 20" id="KW-0442">Lipid degradation</keyword>
<dbReference type="EMBL" id="VMRX01000048">
    <property type="protein sequence ID" value="TVT31034.1"/>
    <property type="molecule type" value="Genomic_DNA"/>
</dbReference>
<keyword evidence="8" id="KW-1134">Transmembrane beta strand</keyword>
<feature type="binding site" description="in dimeric form" evidence="19">
    <location>
        <position position="158"/>
    </location>
    <ligand>
        <name>Ca(2+)</name>
        <dbReference type="ChEBI" id="CHEBI:29108"/>
        <label>1</label>
    </ligand>
</feature>
<proteinExistence type="inferred from homology"/>
<comment type="catalytic activity">
    <reaction evidence="2 20">
        <text>a 1,2-diacyl-sn-glycero-3-phosphocholine + H2O = a 1-acyl-sn-glycero-3-phosphocholine + a fatty acid + H(+)</text>
        <dbReference type="Rhea" id="RHEA:15801"/>
        <dbReference type="ChEBI" id="CHEBI:15377"/>
        <dbReference type="ChEBI" id="CHEBI:15378"/>
        <dbReference type="ChEBI" id="CHEBI:28868"/>
        <dbReference type="ChEBI" id="CHEBI:57643"/>
        <dbReference type="ChEBI" id="CHEBI:58168"/>
        <dbReference type="EC" id="3.1.1.4"/>
    </reaction>
</comment>
<feature type="active site" description="Nucleophile" evidence="18">
    <location>
        <position position="150"/>
    </location>
</feature>
<evidence type="ECO:0000256" key="18">
    <source>
        <dbReference type="PIRSR" id="PIRSR603187-1"/>
    </source>
</evidence>
<evidence type="ECO:0000256" key="2">
    <source>
        <dbReference type="ARBA" id="ARBA00001604"/>
    </source>
</evidence>
<evidence type="ECO:0000256" key="3">
    <source>
        <dbReference type="ARBA" id="ARBA00010525"/>
    </source>
</evidence>
<keyword evidence="16" id="KW-0472">Membrane</keyword>
<dbReference type="PANTHER" id="PTHR40457:SF1">
    <property type="entry name" value="PHOSPHOLIPASE A1"/>
    <property type="match status" value="1"/>
</dbReference>
<evidence type="ECO:0000256" key="15">
    <source>
        <dbReference type="ARBA" id="ARBA00023098"/>
    </source>
</evidence>
<dbReference type="EC" id="3.1.1.32" evidence="5 20"/>
<evidence type="ECO:0000256" key="1">
    <source>
        <dbReference type="ARBA" id="ARBA00000111"/>
    </source>
</evidence>